<keyword evidence="1" id="KW-0812">Transmembrane</keyword>
<keyword evidence="1" id="KW-0472">Membrane</keyword>
<organism evidence="3 4">
    <name type="scientific">Anaerohalosphaera lusitana</name>
    <dbReference type="NCBI Taxonomy" id="1936003"/>
    <lineage>
        <taxon>Bacteria</taxon>
        <taxon>Pseudomonadati</taxon>
        <taxon>Planctomycetota</taxon>
        <taxon>Phycisphaerae</taxon>
        <taxon>Sedimentisphaerales</taxon>
        <taxon>Anaerohalosphaeraceae</taxon>
        <taxon>Anaerohalosphaera</taxon>
    </lineage>
</organism>
<evidence type="ECO:0000313" key="4">
    <source>
        <dbReference type="Proteomes" id="UP000189674"/>
    </source>
</evidence>
<dbReference type="RefSeq" id="WP_146663642.1">
    <property type="nucleotide sequence ID" value="NZ_CP019791.1"/>
</dbReference>
<dbReference type="AlphaFoldDB" id="A0A1U9NQW7"/>
<dbReference type="EMBL" id="CP019791">
    <property type="protein sequence ID" value="AQT70010.1"/>
    <property type="molecule type" value="Genomic_DNA"/>
</dbReference>
<dbReference type="Pfam" id="PF12146">
    <property type="entry name" value="Hydrolase_4"/>
    <property type="match status" value="1"/>
</dbReference>
<dbReference type="SUPFAM" id="SSF53474">
    <property type="entry name" value="alpha/beta-Hydrolases"/>
    <property type="match status" value="1"/>
</dbReference>
<proteinExistence type="predicted"/>
<dbReference type="STRING" id="1936003.STSP2_03211"/>
<protein>
    <submittedName>
        <fullName evidence="3">Esterase/lipase</fullName>
    </submittedName>
</protein>
<dbReference type="Gene3D" id="3.40.50.1820">
    <property type="entry name" value="alpha/beta hydrolase"/>
    <property type="match status" value="1"/>
</dbReference>
<feature type="transmembrane region" description="Helical" evidence="1">
    <location>
        <begin position="6"/>
        <end position="23"/>
    </location>
</feature>
<dbReference type="OrthoDB" id="9777090at2"/>
<evidence type="ECO:0000259" key="2">
    <source>
        <dbReference type="Pfam" id="PF12146"/>
    </source>
</evidence>
<dbReference type="PANTHER" id="PTHR12277:SF81">
    <property type="entry name" value="PROTEIN ABHD13"/>
    <property type="match status" value="1"/>
</dbReference>
<evidence type="ECO:0000313" key="3">
    <source>
        <dbReference type="EMBL" id="AQT70010.1"/>
    </source>
</evidence>
<dbReference type="InterPro" id="IPR022742">
    <property type="entry name" value="Hydrolase_4"/>
</dbReference>
<dbReference type="InterPro" id="IPR029058">
    <property type="entry name" value="AB_hydrolase_fold"/>
</dbReference>
<dbReference type="KEGG" id="alus:STSP2_03211"/>
<evidence type="ECO:0000256" key="1">
    <source>
        <dbReference type="SAM" id="Phobius"/>
    </source>
</evidence>
<keyword evidence="4" id="KW-1185">Reference proteome</keyword>
<feature type="domain" description="Serine aminopeptidase S33" evidence="2">
    <location>
        <begin position="69"/>
        <end position="174"/>
    </location>
</feature>
<sequence>MIWLLPLIILLAYSIIGWTIYFIQPSLLYQPKRTVLYDPSDIGLAFENVTLNSTAGCKLSAWFVPAVNARLTVLLCHANAGNISHRLDTVKIFHDLGINCMLFDYQGYGLSQGSPTEQGTYDDARSAWNWLTRIKGIPENSIILFGRSLGGCIAAQLASSVHPAGLVVESAFTSYIEIGKHYYPFMPVKLFAEYRYPTADYIRRIDCPLLIMHSKADKVVPYEMGLKLHDIAHEPKEFARIYGSHNEGFLHSGSRYIDIWDNWIRRIATSTPDVRPEQLRFIS</sequence>
<keyword evidence="1" id="KW-1133">Transmembrane helix</keyword>
<accession>A0A1U9NQW7</accession>
<dbReference type="Proteomes" id="UP000189674">
    <property type="component" value="Chromosome"/>
</dbReference>
<dbReference type="PANTHER" id="PTHR12277">
    <property type="entry name" value="ALPHA/BETA HYDROLASE DOMAIN-CONTAINING PROTEIN"/>
    <property type="match status" value="1"/>
</dbReference>
<name>A0A1U9NQW7_9BACT</name>
<gene>
    <name evidence="3" type="ORF">STSP2_03211</name>
</gene>
<reference evidence="4" key="1">
    <citation type="submission" date="2017-02" db="EMBL/GenBank/DDBJ databases">
        <title>Comparative genomics and description of representatives of a novel lineage of planctomycetes thriving in anoxic sediments.</title>
        <authorList>
            <person name="Spring S."/>
            <person name="Bunk B."/>
            <person name="Sproer C."/>
        </authorList>
    </citation>
    <scope>NUCLEOTIDE SEQUENCE [LARGE SCALE GENOMIC DNA]</scope>
    <source>
        <strain evidence="4">ST-NAGAB-D1</strain>
    </source>
</reference>